<dbReference type="Pfam" id="PF06011">
    <property type="entry name" value="TRP"/>
    <property type="match status" value="1"/>
</dbReference>
<feature type="non-terminal residue" evidence="3">
    <location>
        <position position="186"/>
    </location>
</feature>
<gene>
    <name evidence="3" type="ORF">SCF082_LOCUS47464</name>
</gene>
<accession>A0ABP0RLL5</accession>
<sequence>MSTIALAPLMCYTHPNGLRSLLQYPSVICGESKHTAMLVGGLLLLVSGVFGFLALCAYAAYAVPHWSAQEMHARVRAFRFLVFRFRLDSWWFGVPLLTRGPLISLPIVLATEHPPIQSICVALILASFLAVQCIARPWKVPLLNVLDCWMSYCILILVVGSALYFDPISKGAAINFANNFSTAMMV</sequence>
<keyword evidence="4" id="KW-1185">Reference proteome</keyword>
<feature type="transmembrane region" description="Helical" evidence="1">
    <location>
        <begin position="42"/>
        <end position="68"/>
    </location>
</feature>
<evidence type="ECO:0000256" key="1">
    <source>
        <dbReference type="SAM" id="Phobius"/>
    </source>
</evidence>
<evidence type="ECO:0000313" key="3">
    <source>
        <dbReference type="EMBL" id="CAK9101492.1"/>
    </source>
</evidence>
<keyword evidence="1" id="KW-1133">Transmembrane helix</keyword>
<feature type="domain" description="TRP C-terminal" evidence="2">
    <location>
        <begin position="76"/>
        <end position="166"/>
    </location>
</feature>
<reference evidence="3 4" key="1">
    <citation type="submission" date="2024-02" db="EMBL/GenBank/DDBJ databases">
        <authorList>
            <person name="Chen Y."/>
            <person name="Shah S."/>
            <person name="Dougan E. K."/>
            <person name="Thang M."/>
            <person name="Chan C."/>
        </authorList>
    </citation>
    <scope>NUCLEOTIDE SEQUENCE [LARGE SCALE GENOMIC DNA]</scope>
</reference>
<protein>
    <submittedName>
        <fullName evidence="3">Ephrin_rec_like domain-containing protein</fullName>
    </submittedName>
</protein>
<keyword evidence="1" id="KW-0472">Membrane</keyword>
<feature type="transmembrane region" description="Helical" evidence="1">
    <location>
        <begin position="116"/>
        <end position="135"/>
    </location>
</feature>
<proteinExistence type="predicted"/>
<comment type="caution">
    <text evidence="3">The sequence shown here is derived from an EMBL/GenBank/DDBJ whole genome shotgun (WGS) entry which is preliminary data.</text>
</comment>
<evidence type="ECO:0000313" key="4">
    <source>
        <dbReference type="Proteomes" id="UP001642464"/>
    </source>
</evidence>
<dbReference type="EMBL" id="CAXAMM010041845">
    <property type="protein sequence ID" value="CAK9101492.1"/>
    <property type="molecule type" value="Genomic_DNA"/>
</dbReference>
<keyword evidence="1" id="KW-0812">Transmembrane</keyword>
<name>A0ABP0RLL5_9DINO</name>
<dbReference type="Proteomes" id="UP001642464">
    <property type="component" value="Unassembled WGS sequence"/>
</dbReference>
<evidence type="ECO:0000259" key="2">
    <source>
        <dbReference type="Pfam" id="PF06011"/>
    </source>
</evidence>
<feature type="transmembrane region" description="Helical" evidence="1">
    <location>
        <begin position="142"/>
        <end position="165"/>
    </location>
</feature>
<organism evidence="3 4">
    <name type="scientific">Durusdinium trenchii</name>
    <dbReference type="NCBI Taxonomy" id="1381693"/>
    <lineage>
        <taxon>Eukaryota</taxon>
        <taxon>Sar</taxon>
        <taxon>Alveolata</taxon>
        <taxon>Dinophyceae</taxon>
        <taxon>Suessiales</taxon>
        <taxon>Symbiodiniaceae</taxon>
        <taxon>Durusdinium</taxon>
    </lineage>
</organism>
<dbReference type="InterPro" id="IPR010308">
    <property type="entry name" value="TRP_C"/>
</dbReference>